<protein>
    <submittedName>
        <fullName evidence="1">Uncharacterized protein</fullName>
    </submittedName>
</protein>
<dbReference type="InterPro" id="IPR027417">
    <property type="entry name" value="P-loop_NTPase"/>
</dbReference>
<evidence type="ECO:0000313" key="1">
    <source>
        <dbReference type="EMBL" id="CAB4189044.1"/>
    </source>
</evidence>
<proteinExistence type="predicted"/>
<dbReference type="EMBL" id="LR797131">
    <property type="protein sequence ID" value="CAB4189044.1"/>
    <property type="molecule type" value="Genomic_DNA"/>
</dbReference>
<accession>A0A6J5RBS2</accession>
<gene>
    <name evidence="1" type="ORF">UFOVP1173_153</name>
</gene>
<sequence length="214" mass="24058">MSEFDFSDFLDALDGESFEERPVSVEEFVTSKDFLGLPPLSEYQYQMINASTQIYKKETLINLYGEESGNKRWKQTCNEVILQLGKGSGKDYSSTIACAYIVYLLLCLKDPATYYGKPPGDSIDILNIAINSEQAKNVFFKGFTTRIERSPWFQGKYNSKASSIEFDKSITVHSGHSQRESWEGYNVIVVVLDEISGFELESTSGHEQAKTASA</sequence>
<dbReference type="Gene3D" id="3.40.50.300">
    <property type="entry name" value="P-loop containing nucleotide triphosphate hydrolases"/>
    <property type="match status" value="1"/>
</dbReference>
<reference evidence="1" key="1">
    <citation type="submission" date="2020-05" db="EMBL/GenBank/DDBJ databases">
        <authorList>
            <person name="Chiriac C."/>
            <person name="Salcher M."/>
            <person name="Ghai R."/>
            <person name="Kavagutti S V."/>
        </authorList>
    </citation>
    <scope>NUCLEOTIDE SEQUENCE</scope>
</reference>
<feature type="non-terminal residue" evidence="1">
    <location>
        <position position="214"/>
    </location>
</feature>
<organism evidence="1">
    <name type="scientific">uncultured Caudovirales phage</name>
    <dbReference type="NCBI Taxonomy" id="2100421"/>
    <lineage>
        <taxon>Viruses</taxon>
        <taxon>Duplodnaviria</taxon>
        <taxon>Heunggongvirae</taxon>
        <taxon>Uroviricota</taxon>
        <taxon>Caudoviricetes</taxon>
        <taxon>Peduoviridae</taxon>
        <taxon>Maltschvirus</taxon>
        <taxon>Maltschvirus maltsch</taxon>
    </lineage>
</organism>
<name>A0A6J5RBS2_9CAUD</name>